<evidence type="ECO:0000313" key="3">
    <source>
        <dbReference type="Proteomes" id="UP000024547"/>
    </source>
</evidence>
<sequence length="192" mass="21827">MARERDYKVEYARRIARGKARGLTRAQARGHPRKGEPPASSAQAKPKIDDKIKLALKQMHGGASMTSAAKSARMSSKRLSQFIHAHKVARRKGNKWVMTDRLMRQVPIVKDARTTAIIVPGFDEASQVGKYHNAIRQFVNTQDPIILKPFEDKGVTDIKGRFHPFETDPNALIRYALKDEPEFHEIYQIIQN</sequence>
<organism evidence="2 3">
    <name type="scientific">Hyphomonas atlantica</name>
    <dbReference type="NCBI Taxonomy" id="1280948"/>
    <lineage>
        <taxon>Bacteria</taxon>
        <taxon>Pseudomonadati</taxon>
        <taxon>Pseudomonadota</taxon>
        <taxon>Alphaproteobacteria</taxon>
        <taxon>Hyphomonadales</taxon>
        <taxon>Hyphomonadaceae</taxon>
        <taxon>Hyphomonas</taxon>
    </lineage>
</organism>
<evidence type="ECO:0000256" key="1">
    <source>
        <dbReference type="SAM" id="MobiDB-lite"/>
    </source>
</evidence>
<evidence type="ECO:0000313" key="2">
    <source>
        <dbReference type="EMBL" id="KCZ60300.1"/>
    </source>
</evidence>
<comment type="caution">
    <text evidence="2">The sequence shown here is derived from an EMBL/GenBank/DDBJ whole genome shotgun (WGS) entry which is preliminary data.</text>
</comment>
<dbReference type="Proteomes" id="UP000024547">
    <property type="component" value="Unassembled WGS sequence"/>
</dbReference>
<accession>A0A059E076</accession>
<name>A0A059E076_9PROT</name>
<protein>
    <submittedName>
        <fullName evidence="2">Uncharacterized protein</fullName>
    </submittedName>
</protein>
<dbReference type="AlphaFoldDB" id="A0A059E076"/>
<dbReference type="PATRIC" id="fig|1280948.3.peg.2276"/>
<dbReference type="EMBL" id="AWFH01000024">
    <property type="protein sequence ID" value="KCZ60300.1"/>
    <property type="molecule type" value="Genomic_DNA"/>
</dbReference>
<reference evidence="2 3" key="1">
    <citation type="journal article" date="2014" name="Antonie Van Leeuwenhoek">
        <title>Hyphomonas beringensis sp. nov. and Hyphomonas chukchiensis sp. nov., isolated from surface seawater of the Bering Sea and Chukchi Sea.</title>
        <authorList>
            <person name="Li C."/>
            <person name="Lai Q."/>
            <person name="Li G."/>
            <person name="Dong C."/>
            <person name="Wang J."/>
            <person name="Liao Y."/>
            <person name="Shao Z."/>
        </authorList>
    </citation>
    <scope>NUCLEOTIDE SEQUENCE [LARGE SCALE GENOMIC DNA]</scope>
    <source>
        <strain evidence="2 3">22II1-22F38</strain>
    </source>
</reference>
<keyword evidence="3" id="KW-1185">Reference proteome</keyword>
<dbReference type="eggNOG" id="ENOG50302BQ">
    <property type="taxonomic scope" value="Bacteria"/>
</dbReference>
<dbReference type="STRING" id="1280948.HY36_17580"/>
<gene>
    <name evidence="2" type="ORF">HY36_17580</name>
</gene>
<dbReference type="OrthoDB" id="7630784at2"/>
<proteinExistence type="predicted"/>
<dbReference type="RefSeq" id="WP_035552674.1">
    <property type="nucleotide sequence ID" value="NZ_AWFH01000024.1"/>
</dbReference>
<feature type="compositionally biased region" description="Basic residues" evidence="1">
    <location>
        <begin position="18"/>
        <end position="32"/>
    </location>
</feature>
<feature type="region of interest" description="Disordered" evidence="1">
    <location>
        <begin position="18"/>
        <end position="47"/>
    </location>
</feature>